<dbReference type="Proteomes" id="UP001586593">
    <property type="component" value="Unassembled WGS sequence"/>
</dbReference>
<name>A0ABR3X5W5_9PEZI</name>
<evidence type="ECO:0000313" key="1">
    <source>
        <dbReference type="EMBL" id="KAL1871326.1"/>
    </source>
</evidence>
<proteinExistence type="predicted"/>
<comment type="caution">
    <text evidence="1">The sequence shown here is derived from an EMBL/GenBank/DDBJ whole genome shotgun (WGS) entry which is preliminary data.</text>
</comment>
<evidence type="ECO:0000313" key="2">
    <source>
        <dbReference type="Proteomes" id="UP001586593"/>
    </source>
</evidence>
<protein>
    <submittedName>
        <fullName evidence="1">Uncharacterized protein</fullName>
    </submittedName>
</protein>
<reference evidence="1 2" key="1">
    <citation type="journal article" date="2024" name="Commun. Biol.">
        <title>Comparative genomic analysis of thermophilic fungi reveals convergent evolutionary adaptations and gene losses.</title>
        <authorList>
            <person name="Steindorff A.S."/>
            <person name="Aguilar-Pontes M.V."/>
            <person name="Robinson A.J."/>
            <person name="Andreopoulos B."/>
            <person name="LaButti K."/>
            <person name="Kuo A."/>
            <person name="Mondo S."/>
            <person name="Riley R."/>
            <person name="Otillar R."/>
            <person name="Haridas S."/>
            <person name="Lipzen A."/>
            <person name="Grimwood J."/>
            <person name="Schmutz J."/>
            <person name="Clum A."/>
            <person name="Reid I.D."/>
            <person name="Moisan M.C."/>
            <person name="Butler G."/>
            <person name="Nguyen T.T.M."/>
            <person name="Dewar K."/>
            <person name="Conant G."/>
            <person name="Drula E."/>
            <person name="Henrissat B."/>
            <person name="Hansel C."/>
            <person name="Singer S."/>
            <person name="Hutchinson M.I."/>
            <person name="de Vries R.P."/>
            <person name="Natvig D.O."/>
            <person name="Powell A.J."/>
            <person name="Tsang A."/>
            <person name="Grigoriev I.V."/>
        </authorList>
    </citation>
    <scope>NUCLEOTIDE SEQUENCE [LARGE SCALE GENOMIC DNA]</scope>
    <source>
        <strain evidence="1 2">ATCC 24622</strain>
    </source>
</reference>
<gene>
    <name evidence="1" type="ORF">VTK73DRAFT_2080</name>
</gene>
<keyword evidence="2" id="KW-1185">Reference proteome</keyword>
<sequence length="373" mass="40505">MGGLGGGSWRREGLRIVDWLRNELYDDGMVVVRYLATDTNRIGPRARDRPEFGPLTEAGRLLPFGDVCWERGPNKSHTNSKGNDESRLGFGEASYCCKQEETGDKLCDWVEDTCVTLNHGKPQEGMNVCDQGRHFVTYREGRRGRGKVQPSCCSAGVDVGQLACHWVQGGSSPNCLPGKCGQGEVNLGVHEGGGGRSPCAIPPRKGQQGCPECVGTAYVYPTLCCNTDALRIHVNTLPVPLENLFFADDWEGLPEDSKPEFSLLTDGTMGGQQVDEGHSDPNSSSLAWHIIDGPENEVTPLVKRDGSHWEIYDCDPVWHEDRQTAQTVGTDDSADSHCGRIWLGEVAATVIKMPKGCGPGKYAVAVSLELMSG</sequence>
<dbReference type="EMBL" id="JAZHXJ010000156">
    <property type="protein sequence ID" value="KAL1871326.1"/>
    <property type="molecule type" value="Genomic_DNA"/>
</dbReference>
<accession>A0ABR3X5W5</accession>
<organism evidence="1 2">
    <name type="scientific">Phialemonium thermophilum</name>
    <dbReference type="NCBI Taxonomy" id="223376"/>
    <lineage>
        <taxon>Eukaryota</taxon>
        <taxon>Fungi</taxon>
        <taxon>Dikarya</taxon>
        <taxon>Ascomycota</taxon>
        <taxon>Pezizomycotina</taxon>
        <taxon>Sordariomycetes</taxon>
        <taxon>Sordariomycetidae</taxon>
        <taxon>Cephalothecales</taxon>
        <taxon>Cephalothecaceae</taxon>
        <taxon>Phialemonium</taxon>
    </lineage>
</organism>